<dbReference type="AlphaFoldDB" id="A0A8J4E7U4"/>
<organism evidence="2 3">
    <name type="scientific">Virgisporangium aurantiacum</name>
    <dbReference type="NCBI Taxonomy" id="175570"/>
    <lineage>
        <taxon>Bacteria</taxon>
        <taxon>Bacillati</taxon>
        <taxon>Actinomycetota</taxon>
        <taxon>Actinomycetes</taxon>
        <taxon>Micromonosporales</taxon>
        <taxon>Micromonosporaceae</taxon>
        <taxon>Virgisporangium</taxon>
    </lineage>
</organism>
<dbReference type="EMBL" id="BOPG01000138">
    <property type="protein sequence ID" value="GIJ64931.1"/>
    <property type="molecule type" value="Genomic_DNA"/>
</dbReference>
<sequence length="169" mass="19250">MDLGHPPEGWVDMLHLPFDPSQWPVVGRSGLFEVLQHRPGQVRLFPLDAGMRGPRTRYSRWSGAEWAVVTRRYPLGALVLGMVTDVFPGNREYAVSFDDCGSVIEYDDHEPVVGSTGRFRVTRHLEWTHRILLTAAPEPPQRRSPKTARSAADPHGRARRGYERKLRSR</sequence>
<protein>
    <submittedName>
        <fullName evidence="2">Uncharacterized protein</fullName>
    </submittedName>
</protein>
<evidence type="ECO:0000313" key="3">
    <source>
        <dbReference type="Proteomes" id="UP000612585"/>
    </source>
</evidence>
<feature type="region of interest" description="Disordered" evidence="1">
    <location>
        <begin position="134"/>
        <end position="169"/>
    </location>
</feature>
<gene>
    <name evidence="2" type="ORF">Vau01_124470</name>
</gene>
<accession>A0A8J4E7U4</accession>
<name>A0A8J4E7U4_9ACTN</name>
<dbReference type="Proteomes" id="UP000612585">
    <property type="component" value="Unassembled WGS sequence"/>
</dbReference>
<proteinExistence type="predicted"/>
<evidence type="ECO:0000313" key="2">
    <source>
        <dbReference type="EMBL" id="GIJ64931.1"/>
    </source>
</evidence>
<comment type="caution">
    <text evidence="2">The sequence shown here is derived from an EMBL/GenBank/DDBJ whole genome shotgun (WGS) entry which is preliminary data.</text>
</comment>
<evidence type="ECO:0000256" key="1">
    <source>
        <dbReference type="SAM" id="MobiDB-lite"/>
    </source>
</evidence>
<keyword evidence="3" id="KW-1185">Reference proteome</keyword>
<feature type="compositionally biased region" description="Basic and acidic residues" evidence="1">
    <location>
        <begin position="152"/>
        <end position="169"/>
    </location>
</feature>
<reference evidence="2" key="1">
    <citation type="submission" date="2021-01" db="EMBL/GenBank/DDBJ databases">
        <title>Whole genome shotgun sequence of Virgisporangium aurantiacum NBRC 16421.</title>
        <authorList>
            <person name="Komaki H."/>
            <person name="Tamura T."/>
        </authorList>
    </citation>
    <scope>NUCLEOTIDE SEQUENCE</scope>
    <source>
        <strain evidence="2">NBRC 16421</strain>
    </source>
</reference>